<gene>
    <name evidence="1" type="ORF">PXEA_LOCUS9387</name>
</gene>
<organism evidence="1 2">
    <name type="scientific">Protopolystoma xenopodis</name>
    <dbReference type="NCBI Taxonomy" id="117903"/>
    <lineage>
        <taxon>Eukaryota</taxon>
        <taxon>Metazoa</taxon>
        <taxon>Spiralia</taxon>
        <taxon>Lophotrochozoa</taxon>
        <taxon>Platyhelminthes</taxon>
        <taxon>Monogenea</taxon>
        <taxon>Polyopisthocotylea</taxon>
        <taxon>Polystomatidea</taxon>
        <taxon>Polystomatidae</taxon>
        <taxon>Protopolystoma</taxon>
    </lineage>
</organism>
<name>A0A448WN84_9PLAT</name>
<comment type="caution">
    <text evidence="1">The sequence shown here is derived from an EMBL/GenBank/DDBJ whole genome shotgun (WGS) entry which is preliminary data.</text>
</comment>
<sequence length="90" mass="10394">MILNRRSTLDLLRVGYQSVQTMFKVHAHDWKKLRPPGPVLGPVGGYSPTQSRRPNESVNWTERGQFQQFWRGLQDGILLVNRLYPSTALM</sequence>
<reference evidence="1" key="1">
    <citation type="submission" date="2018-11" db="EMBL/GenBank/DDBJ databases">
        <authorList>
            <consortium name="Pathogen Informatics"/>
        </authorList>
    </citation>
    <scope>NUCLEOTIDE SEQUENCE</scope>
</reference>
<dbReference type="Proteomes" id="UP000784294">
    <property type="component" value="Unassembled WGS sequence"/>
</dbReference>
<evidence type="ECO:0000313" key="1">
    <source>
        <dbReference type="EMBL" id="VEL15947.1"/>
    </source>
</evidence>
<proteinExistence type="predicted"/>
<evidence type="ECO:0000313" key="2">
    <source>
        <dbReference type="Proteomes" id="UP000784294"/>
    </source>
</evidence>
<protein>
    <submittedName>
        <fullName evidence="1">Uncharacterized protein</fullName>
    </submittedName>
</protein>
<dbReference type="EMBL" id="CAAALY010026525">
    <property type="protein sequence ID" value="VEL15947.1"/>
    <property type="molecule type" value="Genomic_DNA"/>
</dbReference>
<dbReference type="AlphaFoldDB" id="A0A448WN84"/>
<accession>A0A448WN84</accession>
<keyword evidence="2" id="KW-1185">Reference proteome</keyword>